<dbReference type="Gene3D" id="3.40.50.880">
    <property type="match status" value="1"/>
</dbReference>
<protein>
    <submittedName>
        <fullName evidence="2">DJ-1 family protein</fullName>
    </submittedName>
</protein>
<evidence type="ECO:0000259" key="1">
    <source>
        <dbReference type="Pfam" id="PF01965"/>
    </source>
</evidence>
<organism evidence="2 3">
    <name type="scientific">Dysgonomonas capnocytophagoides</name>
    <dbReference type="NCBI Taxonomy" id="45254"/>
    <lineage>
        <taxon>Bacteria</taxon>
        <taxon>Pseudomonadati</taxon>
        <taxon>Bacteroidota</taxon>
        <taxon>Bacteroidia</taxon>
        <taxon>Bacteroidales</taxon>
        <taxon>Dysgonomonadaceae</taxon>
        <taxon>Dysgonomonas</taxon>
    </lineage>
</organism>
<dbReference type="InterPro" id="IPR050325">
    <property type="entry name" value="Prot/Nucl_acid_deglycase"/>
</dbReference>
<dbReference type="GO" id="GO:0005737">
    <property type="term" value="C:cytoplasm"/>
    <property type="evidence" value="ECO:0007669"/>
    <property type="project" value="TreeGrafter"/>
</dbReference>
<gene>
    <name evidence="2" type="ORF">E2605_05990</name>
</gene>
<comment type="caution">
    <text evidence="2">The sequence shown here is derived from an EMBL/GenBank/DDBJ whole genome shotgun (WGS) entry which is preliminary data.</text>
</comment>
<dbReference type="PANTHER" id="PTHR48094:SF12">
    <property type="entry name" value="PARKINSON DISEASE PROTEIN 7 HOMOLOG"/>
    <property type="match status" value="1"/>
</dbReference>
<dbReference type="Pfam" id="PF01965">
    <property type="entry name" value="DJ-1_PfpI"/>
    <property type="match status" value="1"/>
</dbReference>
<accession>A0A4Y8L550</accession>
<reference evidence="2 3" key="1">
    <citation type="submission" date="2019-03" db="EMBL/GenBank/DDBJ databases">
        <title>San Antonio Military Medical Center submission to MRSN (WRAIR), pending publication.</title>
        <authorList>
            <person name="Blyth D.M."/>
            <person name="Mccarthy S.L."/>
            <person name="Schall S.E."/>
            <person name="Stam J.A."/>
            <person name="Ong A.C."/>
            <person name="Mcgann P.T."/>
        </authorList>
    </citation>
    <scope>NUCLEOTIDE SEQUENCE [LARGE SCALE GENOMIC DNA]</scope>
    <source>
        <strain evidence="2 3">MRSN571793</strain>
    </source>
</reference>
<dbReference type="SUPFAM" id="SSF52317">
    <property type="entry name" value="Class I glutamine amidotransferase-like"/>
    <property type="match status" value="1"/>
</dbReference>
<dbReference type="Proteomes" id="UP000297861">
    <property type="component" value="Unassembled WGS sequence"/>
</dbReference>
<dbReference type="EMBL" id="SOML01000003">
    <property type="protein sequence ID" value="TFD97218.1"/>
    <property type="molecule type" value="Genomic_DNA"/>
</dbReference>
<dbReference type="PANTHER" id="PTHR48094">
    <property type="entry name" value="PROTEIN/NUCLEIC ACID DEGLYCASE DJ-1-RELATED"/>
    <property type="match status" value="1"/>
</dbReference>
<evidence type="ECO:0000313" key="3">
    <source>
        <dbReference type="Proteomes" id="UP000297861"/>
    </source>
</evidence>
<sequence length="180" mass="19247">MKKALIFLVTGFEEIEALATVDILRRGGVEIKTVSLTDEKTVVGSHSIPVIADELFDNADFSSADILILPGGTVRINEHDGLKEKLIEFNNRGKNIAAICAAPMVLGGLGLLKGKKATCYPGFEKYLDGAELATNEAVVVQGNIVTGRGPGLTLDFALQLLETLEGKEKREEVAKGLLLL</sequence>
<evidence type="ECO:0000313" key="2">
    <source>
        <dbReference type="EMBL" id="TFD97218.1"/>
    </source>
</evidence>
<keyword evidence="3" id="KW-1185">Reference proteome</keyword>
<dbReference type="InterPro" id="IPR006287">
    <property type="entry name" value="DJ-1"/>
</dbReference>
<dbReference type="CDD" id="cd03135">
    <property type="entry name" value="GATase1_DJ-1"/>
    <property type="match status" value="1"/>
</dbReference>
<dbReference type="InterPro" id="IPR002818">
    <property type="entry name" value="DJ-1/PfpI"/>
</dbReference>
<proteinExistence type="predicted"/>
<dbReference type="AlphaFoldDB" id="A0A4Y8L550"/>
<dbReference type="InterPro" id="IPR029062">
    <property type="entry name" value="Class_I_gatase-like"/>
</dbReference>
<name>A0A4Y8L550_9BACT</name>
<dbReference type="STRING" id="1121485.GCA_000426485_01215"/>
<dbReference type="OrthoDB" id="9792284at2"/>
<dbReference type="NCBIfam" id="TIGR01383">
    <property type="entry name" value="not_thiJ"/>
    <property type="match status" value="1"/>
</dbReference>
<feature type="domain" description="DJ-1/PfpI" evidence="1">
    <location>
        <begin position="2"/>
        <end position="162"/>
    </location>
</feature>
<dbReference type="RefSeq" id="WP_026625411.1">
    <property type="nucleotide sequence ID" value="NZ_JAWZLG010000100.1"/>
</dbReference>